<feature type="region of interest" description="Disordered" evidence="1">
    <location>
        <begin position="13"/>
        <end position="94"/>
    </location>
</feature>
<dbReference type="PANTHER" id="PTHR46599:SF3">
    <property type="entry name" value="PIGGYBAC TRANSPOSABLE ELEMENT-DERIVED PROTEIN 4"/>
    <property type="match status" value="1"/>
</dbReference>
<evidence type="ECO:0000256" key="1">
    <source>
        <dbReference type="SAM" id="MobiDB-lite"/>
    </source>
</evidence>
<dbReference type="EMBL" id="CARXXK010000002">
    <property type="protein sequence ID" value="CAI6356469.1"/>
    <property type="molecule type" value="Genomic_DNA"/>
</dbReference>
<feature type="domain" description="PiggyBac transposable element-derived protein" evidence="2">
    <location>
        <begin position="125"/>
        <end position="434"/>
    </location>
</feature>
<evidence type="ECO:0000313" key="3">
    <source>
        <dbReference type="EMBL" id="CAI6356469.1"/>
    </source>
</evidence>
<keyword evidence="4" id="KW-1185">Reference proteome</keyword>
<feature type="compositionally biased region" description="Polar residues" evidence="1">
    <location>
        <begin position="13"/>
        <end position="23"/>
    </location>
</feature>
<proteinExistence type="predicted"/>
<accession>A0AAV0WL07</accession>
<feature type="compositionally biased region" description="Acidic residues" evidence="1">
    <location>
        <begin position="80"/>
        <end position="94"/>
    </location>
</feature>
<dbReference type="Proteomes" id="UP001160148">
    <property type="component" value="Unassembled WGS sequence"/>
</dbReference>
<name>A0AAV0WL07_9HEMI</name>
<evidence type="ECO:0000313" key="4">
    <source>
        <dbReference type="Proteomes" id="UP001160148"/>
    </source>
</evidence>
<dbReference type="Pfam" id="PF13843">
    <property type="entry name" value="DDE_Tnp_1_7"/>
    <property type="match status" value="1"/>
</dbReference>
<feature type="compositionally biased region" description="Low complexity" evidence="1">
    <location>
        <begin position="70"/>
        <end position="79"/>
    </location>
</feature>
<organism evidence="3 4">
    <name type="scientific">Macrosiphum euphorbiae</name>
    <name type="common">potato aphid</name>
    <dbReference type="NCBI Taxonomy" id="13131"/>
    <lineage>
        <taxon>Eukaryota</taxon>
        <taxon>Metazoa</taxon>
        <taxon>Ecdysozoa</taxon>
        <taxon>Arthropoda</taxon>
        <taxon>Hexapoda</taxon>
        <taxon>Insecta</taxon>
        <taxon>Pterygota</taxon>
        <taxon>Neoptera</taxon>
        <taxon>Paraneoptera</taxon>
        <taxon>Hemiptera</taxon>
        <taxon>Sternorrhyncha</taxon>
        <taxon>Aphidomorpha</taxon>
        <taxon>Aphidoidea</taxon>
        <taxon>Aphididae</taxon>
        <taxon>Macrosiphini</taxon>
        <taxon>Macrosiphum</taxon>
    </lineage>
</organism>
<dbReference type="AlphaFoldDB" id="A0AAV0WL07"/>
<evidence type="ECO:0000259" key="2">
    <source>
        <dbReference type="Pfam" id="PF13843"/>
    </source>
</evidence>
<comment type="caution">
    <text evidence="3">The sequence shown here is derived from an EMBL/GenBank/DDBJ whole genome shotgun (WGS) entry which is preliminary data.</text>
</comment>
<dbReference type="InterPro" id="IPR029526">
    <property type="entry name" value="PGBD"/>
</dbReference>
<gene>
    <name evidence="3" type="ORF">MEUPH1_LOCUS12199</name>
</gene>
<sequence>MNRRQISEIQNYLNESDSGSSLFSCGDDSDNDPSYEQPRPHSQSLPPVRCSFDSGDDCGPELTGSNNYQNSDDNLSVDDSSSESSDDNSDTDSWVEDYADIPDYAFDDSHSGIKLNISESSREFPIEIFTQFWTDDIFDMVIESTNKYGENLSKANRPHKKNARASTFKPVDLDEIKRFLGICLLGGAVKFSVIRDMFSQNPLYYHPVFNHIMSGRRFDQILNCFSVQYTDRYNNEVIGPMMKVQPLFDTLIQNFQTAFIPTEHLSIDESLLLHRGRIIFRQYIKNKKARYGIKFYELTSYDGYVLNIEMYQGKQEQSAVPSRTSKIDSIVLRLMNNYLNKGFSLYMDNYYNSVTLSNTLLELKTHTTGTLRKNRKGNPKVVVDNKLKKGQHVWRRKNNVYVSKWKDKRDVLCITTRVHPKLIQSENRYGQQKRIKSENKRLSSASNVQNHYVLVFVLKHITKICN</sequence>
<protein>
    <recommendedName>
        <fullName evidence="2">PiggyBac transposable element-derived protein domain-containing protein</fullName>
    </recommendedName>
</protein>
<dbReference type="PANTHER" id="PTHR46599">
    <property type="entry name" value="PIGGYBAC TRANSPOSABLE ELEMENT-DERIVED PROTEIN 4"/>
    <property type="match status" value="1"/>
</dbReference>
<reference evidence="3 4" key="1">
    <citation type="submission" date="2023-01" db="EMBL/GenBank/DDBJ databases">
        <authorList>
            <person name="Whitehead M."/>
        </authorList>
    </citation>
    <scope>NUCLEOTIDE SEQUENCE [LARGE SCALE GENOMIC DNA]</scope>
</reference>